<dbReference type="GO" id="GO:0032933">
    <property type="term" value="P:SREBP signaling pathway"/>
    <property type="evidence" value="ECO:0007669"/>
    <property type="project" value="InterPro"/>
</dbReference>
<protein>
    <recommendedName>
        <fullName evidence="2">DUF1746 domain-containing protein</fullName>
    </recommendedName>
</protein>
<dbReference type="InterPro" id="IPR038967">
    <property type="entry name" value="Dsc4-like"/>
</dbReference>
<dbReference type="Proteomes" id="UP001310594">
    <property type="component" value="Unassembled WGS sequence"/>
</dbReference>
<accession>A0AAN7W7Y8</accession>
<dbReference type="GO" id="GO:0005783">
    <property type="term" value="C:endoplasmic reticulum"/>
    <property type="evidence" value="ECO:0007669"/>
    <property type="project" value="TreeGrafter"/>
</dbReference>
<reference evidence="3" key="1">
    <citation type="submission" date="2023-08" db="EMBL/GenBank/DDBJ databases">
        <title>Black Yeasts Isolated from many extreme environments.</title>
        <authorList>
            <person name="Coleine C."/>
            <person name="Stajich J.E."/>
            <person name="Selbmann L."/>
        </authorList>
    </citation>
    <scope>NUCLEOTIDE SEQUENCE</scope>
    <source>
        <strain evidence="3">CCFEE 5810</strain>
    </source>
</reference>
<comment type="caution">
    <text evidence="3">The sequence shown here is derived from an EMBL/GenBank/DDBJ whole genome shotgun (WGS) entry which is preliminary data.</text>
</comment>
<feature type="region of interest" description="Disordered" evidence="1">
    <location>
        <begin position="191"/>
        <end position="252"/>
    </location>
</feature>
<evidence type="ECO:0000256" key="1">
    <source>
        <dbReference type="SAM" id="MobiDB-lite"/>
    </source>
</evidence>
<name>A0AAN7W7Y8_9PEZI</name>
<feature type="compositionally biased region" description="Low complexity" evidence="1">
    <location>
        <begin position="1"/>
        <end position="12"/>
    </location>
</feature>
<dbReference type="EMBL" id="JAVRQU010000012">
    <property type="protein sequence ID" value="KAK5696766.1"/>
    <property type="molecule type" value="Genomic_DNA"/>
</dbReference>
<dbReference type="PANTHER" id="PTHR39405:SF1">
    <property type="entry name" value="DSC E3 UBIQUITIN LIGASE COMPLEX SUBUNIT 4"/>
    <property type="match status" value="1"/>
</dbReference>
<dbReference type="GO" id="GO:0044695">
    <property type="term" value="C:Dsc E3 ubiquitin ligase complex"/>
    <property type="evidence" value="ECO:0007669"/>
    <property type="project" value="InterPro"/>
</dbReference>
<dbReference type="PANTHER" id="PTHR39405">
    <property type="entry name" value="DSC E3 UBIQUITIN LIGASE COMPLEX SUBUNIT 4"/>
    <property type="match status" value="1"/>
</dbReference>
<feature type="compositionally biased region" description="Basic and acidic residues" evidence="1">
    <location>
        <begin position="206"/>
        <end position="225"/>
    </location>
</feature>
<dbReference type="AlphaFoldDB" id="A0AAN7W7Y8"/>
<proteinExistence type="predicted"/>
<evidence type="ECO:0000259" key="2">
    <source>
        <dbReference type="Pfam" id="PF08508"/>
    </source>
</evidence>
<feature type="region of interest" description="Disordered" evidence="1">
    <location>
        <begin position="1"/>
        <end position="42"/>
    </location>
</feature>
<evidence type="ECO:0000313" key="4">
    <source>
        <dbReference type="Proteomes" id="UP001310594"/>
    </source>
</evidence>
<gene>
    <name evidence="3" type="ORF">LTR97_008070</name>
</gene>
<feature type="domain" description="DUF1746" evidence="2">
    <location>
        <begin position="58"/>
        <end position="171"/>
    </location>
</feature>
<sequence>MSDEASSSAAAADPSNDGGLERAHDAPPTAAEQAKKRKKNRQMFNKKRGELLDDVLHNLDILVYAELSAIYYMDCSFLRLMLRAVVQFVFLTPKPPLFPEPPANRPYVGVILGTNILCFLLHAYFSAPSAGEATRGYMHGGLAIDFIGQKGPTSKIHLLLLDLFVMILQVVHLSAHVTRQRLKESASISVTTPNGRRYTPAAVPPRQDHDAEERGVRRSGEHQDIEMQALNPSGTAALEETTPPTEEDRERSEALLASTTARTDAHIFDAFNSGQIVLADLDLLQTLKDQFWAYQDAPRDSRGSSTGDLRRNITGQLSRWRSGASVGRPAALTG</sequence>
<organism evidence="3 4">
    <name type="scientific">Elasticomyces elasticus</name>
    <dbReference type="NCBI Taxonomy" id="574655"/>
    <lineage>
        <taxon>Eukaryota</taxon>
        <taxon>Fungi</taxon>
        <taxon>Dikarya</taxon>
        <taxon>Ascomycota</taxon>
        <taxon>Pezizomycotina</taxon>
        <taxon>Dothideomycetes</taxon>
        <taxon>Dothideomycetidae</taxon>
        <taxon>Mycosphaerellales</taxon>
        <taxon>Teratosphaeriaceae</taxon>
        <taxon>Elasticomyces</taxon>
    </lineage>
</organism>
<dbReference type="InterPro" id="IPR013715">
    <property type="entry name" value="DUF1746"/>
</dbReference>
<feature type="compositionally biased region" description="Low complexity" evidence="1">
    <location>
        <begin position="235"/>
        <end position="244"/>
    </location>
</feature>
<dbReference type="Pfam" id="PF08508">
    <property type="entry name" value="DUF1746"/>
    <property type="match status" value="1"/>
</dbReference>
<evidence type="ECO:0000313" key="3">
    <source>
        <dbReference type="EMBL" id="KAK5696766.1"/>
    </source>
</evidence>